<keyword evidence="3" id="KW-1185">Reference proteome</keyword>
<accession>A0A395SLW9</accession>
<feature type="compositionally biased region" description="Basic and acidic residues" evidence="1">
    <location>
        <begin position="1"/>
        <end position="19"/>
    </location>
</feature>
<feature type="compositionally biased region" description="Basic and acidic residues" evidence="1">
    <location>
        <begin position="73"/>
        <end position="84"/>
    </location>
</feature>
<evidence type="ECO:0000313" key="2">
    <source>
        <dbReference type="EMBL" id="RGP73099.1"/>
    </source>
</evidence>
<protein>
    <submittedName>
        <fullName evidence="2">Uncharacterized protein</fullName>
    </submittedName>
</protein>
<reference evidence="2 3" key="1">
    <citation type="journal article" date="2018" name="PLoS Pathog.">
        <title>Evolution of structural diversity of trichothecenes, a family of toxins produced by plant pathogenic and entomopathogenic fungi.</title>
        <authorList>
            <person name="Proctor R.H."/>
            <person name="McCormick S.P."/>
            <person name="Kim H.S."/>
            <person name="Cardoza R.E."/>
            <person name="Stanley A.M."/>
            <person name="Lindo L."/>
            <person name="Kelly A."/>
            <person name="Brown D.W."/>
            <person name="Lee T."/>
            <person name="Vaughan M.M."/>
            <person name="Alexander N.J."/>
            <person name="Busman M."/>
            <person name="Gutierrez S."/>
        </authorList>
    </citation>
    <scope>NUCLEOTIDE SEQUENCE [LARGE SCALE GENOMIC DNA]</scope>
    <source>
        <strain evidence="2 3">NRRL 20695</strain>
    </source>
</reference>
<feature type="compositionally biased region" description="Acidic residues" evidence="1">
    <location>
        <begin position="38"/>
        <end position="48"/>
    </location>
</feature>
<sequence length="118" mass="13273">MSGTDEKNSSVNKTEKIEENGYELIADPKDQVEVIGSDYEDADWDDCEAPLKKKNEVKDTRPASSPTAASTQADKKPVEKGSRKDKVRKQMVAALEHLKPEIKGEEYLEPPVEDFYKD</sequence>
<feature type="region of interest" description="Disordered" evidence="1">
    <location>
        <begin position="1"/>
        <end position="89"/>
    </location>
</feature>
<evidence type="ECO:0000256" key="1">
    <source>
        <dbReference type="SAM" id="MobiDB-lite"/>
    </source>
</evidence>
<organism evidence="2 3">
    <name type="scientific">Fusarium longipes</name>
    <dbReference type="NCBI Taxonomy" id="694270"/>
    <lineage>
        <taxon>Eukaryota</taxon>
        <taxon>Fungi</taxon>
        <taxon>Dikarya</taxon>
        <taxon>Ascomycota</taxon>
        <taxon>Pezizomycotina</taxon>
        <taxon>Sordariomycetes</taxon>
        <taxon>Hypocreomycetidae</taxon>
        <taxon>Hypocreales</taxon>
        <taxon>Nectriaceae</taxon>
        <taxon>Fusarium</taxon>
    </lineage>
</organism>
<feature type="compositionally biased region" description="Basic and acidic residues" evidence="1">
    <location>
        <begin position="49"/>
        <end position="61"/>
    </location>
</feature>
<evidence type="ECO:0000313" key="3">
    <source>
        <dbReference type="Proteomes" id="UP000266234"/>
    </source>
</evidence>
<dbReference type="EMBL" id="PXOG01000144">
    <property type="protein sequence ID" value="RGP73099.1"/>
    <property type="molecule type" value="Genomic_DNA"/>
</dbReference>
<name>A0A395SLW9_9HYPO</name>
<comment type="caution">
    <text evidence="2">The sequence shown here is derived from an EMBL/GenBank/DDBJ whole genome shotgun (WGS) entry which is preliminary data.</text>
</comment>
<gene>
    <name evidence="2" type="ORF">FLONG3_6414</name>
</gene>
<dbReference type="Proteomes" id="UP000266234">
    <property type="component" value="Unassembled WGS sequence"/>
</dbReference>
<dbReference type="AlphaFoldDB" id="A0A395SLW9"/>
<feature type="compositionally biased region" description="Low complexity" evidence="1">
    <location>
        <begin position="62"/>
        <end position="71"/>
    </location>
</feature>
<proteinExistence type="predicted"/>